<dbReference type="Pfam" id="PF11392">
    <property type="entry name" value="AllH"/>
    <property type="match status" value="1"/>
</dbReference>
<evidence type="ECO:0000313" key="1">
    <source>
        <dbReference type="EMBL" id="MBL4935314.1"/>
    </source>
</evidence>
<evidence type="ECO:0000313" key="2">
    <source>
        <dbReference type="Proteomes" id="UP000632377"/>
    </source>
</evidence>
<accession>A0ABS1TAF4</accession>
<comment type="caution">
    <text evidence="1">The sequence shown here is derived from an EMBL/GenBank/DDBJ whole genome shotgun (WGS) entry which is preliminary data.</text>
</comment>
<protein>
    <submittedName>
        <fullName evidence="1">DUF2877 domain-containing protein</fullName>
    </submittedName>
</protein>
<gene>
    <name evidence="1" type="ORF">JK636_06030</name>
</gene>
<name>A0ABS1TAF4_9CLOT</name>
<organism evidence="1 2">
    <name type="scientific">Clostridium rhizosphaerae</name>
    <dbReference type="NCBI Taxonomy" id="2803861"/>
    <lineage>
        <taxon>Bacteria</taxon>
        <taxon>Bacillati</taxon>
        <taxon>Bacillota</taxon>
        <taxon>Clostridia</taxon>
        <taxon>Eubacteriales</taxon>
        <taxon>Clostridiaceae</taxon>
        <taxon>Clostridium</taxon>
    </lineage>
</organism>
<proteinExistence type="predicted"/>
<keyword evidence="2" id="KW-1185">Reference proteome</keyword>
<dbReference type="InterPro" id="IPR021530">
    <property type="entry name" value="AllH-like"/>
</dbReference>
<sequence length="303" mass="33915">MFSKEKFIVSTSAVYIGESFKSILESLDIYENLKLHSVFHNVINLDTDFGLLSVVTSKIGHMGVYVEIQEFCDEGFLYLGIDKTNGCLYTGYSLEFNNKLNIDLRNARLWRGTLDSGFRWKLNELKRDNVSVLKAALNIYAKKNSAFQRLYKQREAYFAEAFENLNFNNAEKLSSAVKGLIGLGPGLTPTGDDFLTGFLAVFNSCGDYIYNRKVLNNLIFKNLDRTNYISSSMLKNAANNLYHEYIQNLIYTVICGSVEEIINALKVLVGVGATSGSDLACGIYTGFLKALELIGRQGENIAH</sequence>
<dbReference type="RefSeq" id="WP_202747911.1">
    <property type="nucleotide sequence ID" value="NZ_JAESWC010000002.1"/>
</dbReference>
<dbReference type="Proteomes" id="UP000632377">
    <property type="component" value="Unassembled WGS sequence"/>
</dbReference>
<reference evidence="1 2" key="1">
    <citation type="submission" date="2021-01" db="EMBL/GenBank/DDBJ databases">
        <title>Genome public.</title>
        <authorList>
            <person name="Liu C."/>
            <person name="Sun Q."/>
        </authorList>
    </citation>
    <scope>NUCLEOTIDE SEQUENCE [LARGE SCALE GENOMIC DNA]</scope>
    <source>
        <strain evidence="1 2">YIM B02515</strain>
    </source>
</reference>
<dbReference type="EMBL" id="JAESWC010000002">
    <property type="protein sequence ID" value="MBL4935314.1"/>
    <property type="molecule type" value="Genomic_DNA"/>
</dbReference>